<evidence type="ECO:0000313" key="4">
    <source>
        <dbReference type="Proteomes" id="UP000292423"/>
    </source>
</evidence>
<name>A0A4Q7Z6L0_9GAMM</name>
<dbReference type="AlphaFoldDB" id="A0A4Q7Z6L0"/>
<proteinExistence type="predicted"/>
<keyword evidence="2" id="KW-1133">Transmembrane helix</keyword>
<feature type="region of interest" description="Disordered" evidence="1">
    <location>
        <begin position="1"/>
        <end position="27"/>
    </location>
</feature>
<keyword evidence="2" id="KW-0472">Membrane</keyword>
<gene>
    <name evidence="3" type="ORF">EV700_2128</name>
</gene>
<dbReference type="Proteomes" id="UP000292423">
    <property type="component" value="Unassembled WGS sequence"/>
</dbReference>
<sequence length="113" mass="12575">MAVLTPEDIIDSLHPGEAGKPPRHGLELPTEELRGALKEALNLDKEGKLSEEDLAKMDATVSQYLNQQLKVLAAQGMIREEPRPLAWHQNRWVQMIGGLLLLIMAGVLLLPRH</sequence>
<evidence type="ECO:0000313" key="3">
    <source>
        <dbReference type="EMBL" id="RZU45309.1"/>
    </source>
</evidence>
<evidence type="ECO:0000256" key="1">
    <source>
        <dbReference type="SAM" id="MobiDB-lite"/>
    </source>
</evidence>
<protein>
    <submittedName>
        <fullName evidence="3">Uncharacterized protein</fullName>
    </submittedName>
</protein>
<comment type="caution">
    <text evidence="3">The sequence shown here is derived from an EMBL/GenBank/DDBJ whole genome shotgun (WGS) entry which is preliminary data.</text>
</comment>
<reference evidence="3 4" key="1">
    <citation type="submission" date="2019-02" db="EMBL/GenBank/DDBJ databases">
        <title>Genomic Encyclopedia of Type Strains, Phase IV (KMG-IV): sequencing the most valuable type-strain genomes for metagenomic binning, comparative biology and taxonomic classification.</title>
        <authorList>
            <person name="Goeker M."/>
        </authorList>
    </citation>
    <scope>NUCLEOTIDE SEQUENCE [LARGE SCALE GENOMIC DNA]</scope>
    <source>
        <strain evidence="3 4">DSM 105135</strain>
    </source>
</reference>
<evidence type="ECO:0000256" key="2">
    <source>
        <dbReference type="SAM" id="Phobius"/>
    </source>
</evidence>
<keyword evidence="4" id="KW-1185">Reference proteome</keyword>
<organism evidence="3 4">
    <name type="scientific">Fluviicoccus keumensis</name>
    <dbReference type="NCBI Taxonomy" id="1435465"/>
    <lineage>
        <taxon>Bacteria</taxon>
        <taxon>Pseudomonadati</taxon>
        <taxon>Pseudomonadota</taxon>
        <taxon>Gammaproteobacteria</taxon>
        <taxon>Moraxellales</taxon>
        <taxon>Moraxellaceae</taxon>
        <taxon>Fluviicoccus</taxon>
    </lineage>
</organism>
<keyword evidence="2" id="KW-0812">Transmembrane</keyword>
<dbReference type="RefSeq" id="WP_130413511.1">
    <property type="nucleotide sequence ID" value="NZ_SHKX01000012.1"/>
</dbReference>
<dbReference type="EMBL" id="SHKX01000012">
    <property type="protein sequence ID" value="RZU45309.1"/>
    <property type="molecule type" value="Genomic_DNA"/>
</dbReference>
<accession>A0A4Q7Z6L0</accession>
<feature type="transmembrane region" description="Helical" evidence="2">
    <location>
        <begin position="92"/>
        <end position="110"/>
    </location>
</feature>